<dbReference type="AlphaFoldDB" id="A0AAI9MWW4"/>
<comment type="caution">
    <text evidence="1">The sequence shown here is derived from an EMBL/GenBank/DDBJ whole genome shotgun (WGS) entry which is preliminary data.</text>
</comment>
<gene>
    <name evidence="1" type="ORF">JRA39_002693</name>
</gene>
<sequence>MATPEQLRKLSPYTSEQARQALDSLLLDGITPNDYQKSMSLLGAILGDIVAQQIPTSAKCLVVSTAEDADYLSHGVWNRLKTDHDTKAAVFWNNHYSLGHGVSVAPIVHKYLEPGYEKANRLIIVKSVISGSCVVRTNILEVIEKVCVNEIFIVSPVMHINSEKSLKNEFPEDISCKFKFIYFAIDSKRDNATGEVIPGIGGEIYQKLGLISQPAKISFMPNLVKQLADI</sequence>
<protein>
    <submittedName>
        <fullName evidence="1">Uncharacterized protein</fullName>
    </submittedName>
</protein>
<accession>A0AAI9MWW4</accession>
<evidence type="ECO:0000313" key="1">
    <source>
        <dbReference type="EMBL" id="EMP9433620.1"/>
    </source>
</evidence>
<proteinExistence type="predicted"/>
<dbReference type="EMBL" id="AAZDVE040000021">
    <property type="protein sequence ID" value="EMP9433620.1"/>
    <property type="molecule type" value="Genomic_DNA"/>
</dbReference>
<name>A0AAI9MWW4_PROST</name>
<organism evidence="1">
    <name type="scientific">Providencia stuartii</name>
    <dbReference type="NCBI Taxonomy" id="588"/>
    <lineage>
        <taxon>Bacteria</taxon>
        <taxon>Pseudomonadati</taxon>
        <taxon>Pseudomonadota</taxon>
        <taxon>Gammaproteobacteria</taxon>
        <taxon>Enterobacterales</taxon>
        <taxon>Morganellaceae</taxon>
        <taxon>Providencia</taxon>
    </lineage>
</organism>
<reference evidence="1" key="1">
    <citation type="submission" date="2024-02" db="EMBL/GenBank/DDBJ databases">
        <authorList>
            <consortium name="Clinical and Environmental Microbiology Branch: Whole genome sequencing antimicrobial resistance pathogens in the healthcare setting"/>
        </authorList>
    </citation>
    <scope>NUCLEOTIDE SEQUENCE</scope>
    <source>
        <strain evidence="1">2020GO-00142</strain>
    </source>
</reference>